<dbReference type="InterPro" id="IPR018060">
    <property type="entry name" value="HTH_AraC"/>
</dbReference>
<keyword evidence="2" id="KW-0238">DNA-binding</keyword>
<dbReference type="GO" id="GO:0003700">
    <property type="term" value="F:DNA-binding transcription factor activity"/>
    <property type="evidence" value="ECO:0007669"/>
    <property type="project" value="InterPro"/>
</dbReference>
<dbReference type="PANTHER" id="PTHR46796">
    <property type="entry name" value="HTH-TYPE TRANSCRIPTIONAL ACTIVATOR RHAS-RELATED"/>
    <property type="match status" value="1"/>
</dbReference>
<dbReference type="SMART" id="SM00342">
    <property type="entry name" value="HTH_ARAC"/>
    <property type="match status" value="1"/>
</dbReference>
<evidence type="ECO:0000256" key="2">
    <source>
        <dbReference type="ARBA" id="ARBA00023125"/>
    </source>
</evidence>
<evidence type="ECO:0000313" key="6">
    <source>
        <dbReference type="Proteomes" id="UP000657385"/>
    </source>
</evidence>
<dbReference type="SUPFAM" id="SSF46689">
    <property type="entry name" value="Homeodomain-like"/>
    <property type="match status" value="1"/>
</dbReference>
<comment type="caution">
    <text evidence="5">The sequence shown here is derived from an EMBL/GenBank/DDBJ whole genome shotgun (WGS) entry which is preliminary data.</text>
</comment>
<dbReference type="Pfam" id="PF12833">
    <property type="entry name" value="HTH_18"/>
    <property type="match status" value="1"/>
</dbReference>
<dbReference type="InterPro" id="IPR050204">
    <property type="entry name" value="AraC_XylS_family_regulators"/>
</dbReference>
<keyword evidence="3" id="KW-0804">Transcription</keyword>
<dbReference type="PANTHER" id="PTHR46796:SF6">
    <property type="entry name" value="ARAC SUBFAMILY"/>
    <property type="match status" value="1"/>
</dbReference>
<dbReference type="InterPro" id="IPR020449">
    <property type="entry name" value="Tscrpt_reg_AraC-type_HTH"/>
</dbReference>
<dbReference type="AlphaFoldDB" id="A0A931B4F0"/>
<dbReference type="EMBL" id="JADPRT010000001">
    <property type="protein sequence ID" value="MBF9066705.1"/>
    <property type="molecule type" value="Genomic_DNA"/>
</dbReference>
<dbReference type="Gene3D" id="1.10.10.60">
    <property type="entry name" value="Homeodomain-like"/>
    <property type="match status" value="1"/>
</dbReference>
<name>A0A931B4F0_9ACTN</name>
<dbReference type="InterPro" id="IPR018062">
    <property type="entry name" value="HTH_AraC-typ_CS"/>
</dbReference>
<evidence type="ECO:0000313" key="5">
    <source>
        <dbReference type="EMBL" id="MBF9066705.1"/>
    </source>
</evidence>
<evidence type="ECO:0000259" key="4">
    <source>
        <dbReference type="PROSITE" id="PS01124"/>
    </source>
</evidence>
<dbReference type="InterPro" id="IPR009057">
    <property type="entry name" value="Homeodomain-like_sf"/>
</dbReference>
<dbReference type="PRINTS" id="PR00032">
    <property type="entry name" value="HTHARAC"/>
</dbReference>
<feature type="domain" description="HTH araC/xylS-type" evidence="4">
    <location>
        <begin position="52"/>
        <end position="153"/>
    </location>
</feature>
<dbReference type="PROSITE" id="PS00041">
    <property type="entry name" value="HTH_ARAC_FAMILY_1"/>
    <property type="match status" value="1"/>
</dbReference>
<keyword evidence="1" id="KW-0805">Transcription regulation</keyword>
<organism evidence="5 6">
    <name type="scientific">Streptacidiphilus fuscans</name>
    <dbReference type="NCBI Taxonomy" id="2789292"/>
    <lineage>
        <taxon>Bacteria</taxon>
        <taxon>Bacillati</taxon>
        <taxon>Actinomycetota</taxon>
        <taxon>Actinomycetes</taxon>
        <taxon>Kitasatosporales</taxon>
        <taxon>Streptomycetaceae</taxon>
        <taxon>Streptacidiphilus</taxon>
    </lineage>
</organism>
<protein>
    <submittedName>
        <fullName evidence="5">Helix-turn-helix transcriptional regulator</fullName>
    </submittedName>
</protein>
<dbReference type="GO" id="GO:0043565">
    <property type="term" value="F:sequence-specific DNA binding"/>
    <property type="evidence" value="ECO:0007669"/>
    <property type="project" value="InterPro"/>
</dbReference>
<evidence type="ECO:0000256" key="1">
    <source>
        <dbReference type="ARBA" id="ARBA00023015"/>
    </source>
</evidence>
<dbReference type="Proteomes" id="UP000657385">
    <property type="component" value="Unassembled WGS sequence"/>
</dbReference>
<proteinExistence type="predicted"/>
<evidence type="ECO:0000256" key="3">
    <source>
        <dbReference type="ARBA" id="ARBA00023163"/>
    </source>
</evidence>
<keyword evidence="6" id="KW-1185">Reference proteome</keyword>
<accession>A0A931B4F0</accession>
<reference evidence="5" key="1">
    <citation type="submission" date="2020-11" db="EMBL/GenBank/DDBJ databases">
        <title>Isolation and identification of active actinomycetes.</title>
        <authorList>
            <person name="Yu B."/>
        </authorList>
    </citation>
    <scope>NUCLEOTIDE SEQUENCE</scope>
    <source>
        <strain evidence="5">NEAU-YB345</strain>
    </source>
</reference>
<sequence>MLANIGRAITGVVPSVQDRLARSAAELVATLAADCASRLVADARPATQSLFDRITDSIESTLGDPDLGPQAIADQNGVSLRYLHQLFQRQGTTVGRWIRSRRLDAARRELARPDALRREVSAVAARWGFTSASHFSRAFRETYGISPVQWRTQARAAAHSEQGHGA</sequence>
<gene>
    <name evidence="5" type="ORF">I2501_01465</name>
</gene>
<dbReference type="PROSITE" id="PS01124">
    <property type="entry name" value="HTH_ARAC_FAMILY_2"/>
    <property type="match status" value="1"/>
</dbReference>